<dbReference type="InterPro" id="IPR021463">
    <property type="entry name" value="Methyltransf_34"/>
</dbReference>
<reference evidence="1" key="1">
    <citation type="journal article" date="2022" name="DNA Res.">
        <title>Genome analysis of five recently described species of the CUG-Ser clade uncovers Candida theae as a new hybrid lineage with pathogenic potential in the Candida parapsilosis species complex.</title>
        <authorList>
            <person name="Mixao V."/>
            <person name="Del Olmo V."/>
            <person name="Hegedusova E."/>
            <person name="Saus E."/>
            <person name="Pryszcz L."/>
            <person name="Cillingova A."/>
            <person name="Nosek J."/>
            <person name="Gabaldon T."/>
        </authorList>
    </citation>
    <scope>NUCLEOTIDE SEQUENCE</scope>
    <source>
        <strain evidence="1">CBS 10844</strain>
    </source>
</reference>
<comment type="caution">
    <text evidence="1">The sequence shown here is derived from an EMBL/GenBank/DDBJ whole genome shotgun (WGS) entry which is preliminary data.</text>
</comment>
<dbReference type="Pfam" id="PF11312">
    <property type="entry name" value="Methyltransf_34"/>
    <property type="match status" value="1"/>
</dbReference>
<protein>
    <recommendedName>
        <fullName evidence="3">25S rRNA (Uridine(2843)-N(3))-methyltransferase</fullName>
    </recommendedName>
</protein>
<name>A0AAI9SWE4_9ASCO</name>
<proteinExistence type="predicted"/>
<sequence length="328" mass="37432">MHTRKVQHATIAVSSESRIKEEEEDDVNLGPLVPFSTDKSMEPYQVIDLFNVCFRDILHSPDLQVGIQSVKTALYHRDYLAAFDDENKRFTYAARWTPSRSLAYAALFSSLNPISTLLDNQDLAVNVLCIGGGASSELVGLGSVFCRLKEYKPTSPSKIRISIVDIADWNEVVSNVASYIKRNWLFQEEKLVTQFTHADILSVDLNTLEIGKMDLVTLMFTTNELFSEKRKDTIKLFSNLSKQCKPGSLLLIAESAGSFSHITIGEKKFPVQFLIDTILVGKMNENNGSWELISQNDGIWYRVNEKEVNYSIKLENMRFFYRLYRRKQ</sequence>
<keyword evidence="2" id="KW-1185">Reference proteome</keyword>
<organism evidence="1 2">
    <name type="scientific">Candida oxycetoniae</name>
    <dbReference type="NCBI Taxonomy" id="497107"/>
    <lineage>
        <taxon>Eukaryota</taxon>
        <taxon>Fungi</taxon>
        <taxon>Dikarya</taxon>
        <taxon>Ascomycota</taxon>
        <taxon>Saccharomycotina</taxon>
        <taxon>Pichiomycetes</taxon>
        <taxon>Debaryomycetaceae</taxon>
        <taxon>Candida/Lodderomyces clade</taxon>
        <taxon>Candida</taxon>
    </lineage>
</organism>
<accession>A0AAI9SWE4</accession>
<evidence type="ECO:0000313" key="1">
    <source>
        <dbReference type="EMBL" id="KAI3403994.2"/>
    </source>
</evidence>
<dbReference type="EMBL" id="JAHUZD010000109">
    <property type="protein sequence ID" value="KAI3403994.2"/>
    <property type="molecule type" value="Genomic_DNA"/>
</dbReference>
<dbReference type="Proteomes" id="UP001202479">
    <property type="component" value="Unassembled WGS sequence"/>
</dbReference>
<dbReference type="InterPro" id="IPR029063">
    <property type="entry name" value="SAM-dependent_MTases_sf"/>
</dbReference>
<dbReference type="Gene3D" id="3.40.50.150">
    <property type="entry name" value="Vaccinia Virus protein VP39"/>
    <property type="match status" value="1"/>
</dbReference>
<dbReference type="AlphaFoldDB" id="A0AAI9SWE4"/>
<dbReference type="GeneID" id="73380770"/>
<evidence type="ECO:0008006" key="3">
    <source>
        <dbReference type="Google" id="ProtNLM"/>
    </source>
</evidence>
<gene>
    <name evidence="1" type="ORF">KGF56_003153</name>
</gene>
<evidence type="ECO:0000313" key="2">
    <source>
        <dbReference type="Proteomes" id="UP001202479"/>
    </source>
</evidence>
<dbReference type="RefSeq" id="XP_049179739.1">
    <property type="nucleotide sequence ID" value="XM_049324457.1"/>
</dbReference>